<accession>A0ACB8RCV7</accession>
<reference evidence="1" key="2">
    <citation type="journal article" date="2022" name="New Phytol.">
        <title>Evolutionary transition to the ectomycorrhizal habit in the genomes of a hyperdiverse lineage of mushroom-forming fungi.</title>
        <authorList>
            <person name="Looney B."/>
            <person name="Miyauchi S."/>
            <person name="Morin E."/>
            <person name="Drula E."/>
            <person name="Courty P.E."/>
            <person name="Kohler A."/>
            <person name="Kuo A."/>
            <person name="LaButti K."/>
            <person name="Pangilinan J."/>
            <person name="Lipzen A."/>
            <person name="Riley R."/>
            <person name="Andreopoulos W."/>
            <person name="He G."/>
            <person name="Johnson J."/>
            <person name="Nolan M."/>
            <person name="Tritt A."/>
            <person name="Barry K.W."/>
            <person name="Grigoriev I.V."/>
            <person name="Nagy L.G."/>
            <person name="Hibbett D."/>
            <person name="Henrissat B."/>
            <person name="Matheny P.B."/>
            <person name="Labbe J."/>
            <person name="Martin F.M."/>
        </authorList>
    </citation>
    <scope>NUCLEOTIDE SEQUENCE</scope>
    <source>
        <strain evidence="1">FP105234-sp</strain>
    </source>
</reference>
<gene>
    <name evidence="1" type="ORF">FA95DRAFT_1548791</name>
</gene>
<sequence>MLSEDDNPRPAKRQRTTSPPPPPADQPLAPLPARVLLLALPDILVQPPTHPQHVHSLYLSTTALRQCLQLSALSPEAECRAWTALAEVGMAVIDGGMSQSPEHPWASGIEQEVEKAVSKGLLLAKKHPSLRLFTYPLLLTHARLSHAQHNPKFARALLRRLLAATQPATDPPALVCSAHLALVDHFLRAQDAHNALAALGALEESALSQVALLARVVRLHTLVAHAQHADVPAALAAAERAFGLSYAEGAAASPRKDGAPPETFIAFADPVEELLALHTLVLGIAHHTHAGVAAAASPRLSHLHALLDSGALDRHSEGVLEIPMPHGPPLCVRMTHPRTLYYLAFLLSSVAKPDPVGRKPKRKVFALEGLAMFDRPGEAPGLSLPKWASIGELEEVEGRLDRMKADLLCELAGAHIMRSEFDEAEETLAQLIAHTRSTLLFPLYAPRITLHHAHLAHALGQSARSLACYRVAAALADAGGLEYVAAAARAGEAGLRIGLCGSDARERAEVAALARDAAAACAGMGGTLEAVGEVLAACLAPEILKSKQHLKRALGLATQAQANHLRALVLALVGAHYVHTAADHALVVLGTAEQLAAGLGAPPAKGAPLGPTHGNAPLRLWVGERYVELYRRAGKDARAQRQESANVLLRGAVEQIKARGGAQAGTP</sequence>
<reference evidence="1" key="1">
    <citation type="submission" date="2021-02" db="EMBL/GenBank/DDBJ databases">
        <authorList>
            <consortium name="DOE Joint Genome Institute"/>
            <person name="Ahrendt S."/>
            <person name="Looney B.P."/>
            <person name="Miyauchi S."/>
            <person name="Morin E."/>
            <person name="Drula E."/>
            <person name="Courty P.E."/>
            <person name="Chicoki N."/>
            <person name="Fauchery L."/>
            <person name="Kohler A."/>
            <person name="Kuo A."/>
            <person name="Labutti K."/>
            <person name="Pangilinan J."/>
            <person name="Lipzen A."/>
            <person name="Riley R."/>
            <person name="Andreopoulos W."/>
            <person name="He G."/>
            <person name="Johnson J."/>
            <person name="Barry K.W."/>
            <person name="Grigoriev I.V."/>
            <person name="Nagy L."/>
            <person name="Hibbett D."/>
            <person name="Henrissat B."/>
            <person name="Matheny P.B."/>
            <person name="Labbe J."/>
            <person name="Martin F."/>
        </authorList>
    </citation>
    <scope>NUCLEOTIDE SEQUENCE</scope>
    <source>
        <strain evidence="1">FP105234-sp</strain>
    </source>
</reference>
<protein>
    <submittedName>
        <fullName evidence="1">Uncharacterized protein</fullName>
    </submittedName>
</protein>
<proteinExistence type="predicted"/>
<dbReference type="EMBL" id="MU276125">
    <property type="protein sequence ID" value="KAI0041400.1"/>
    <property type="molecule type" value="Genomic_DNA"/>
</dbReference>
<name>A0ACB8RCV7_9AGAM</name>
<organism evidence="1 2">
    <name type="scientific">Auriscalpium vulgare</name>
    <dbReference type="NCBI Taxonomy" id="40419"/>
    <lineage>
        <taxon>Eukaryota</taxon>
        <taxon>Fungi</taxon>
        <taxon>Dikarya</taxon>
        <taxon>Basidiomycota</taxon>
        <taxon>Agaricomycotina</taxon>
        <taxon>Agaricomycetes</taxon>
        <taxon>Russulales</taxon>
        <taxon>Auriscalpiaceae</taxon>
        <taxon>Auriscalpium</taxon>
    </lineage>
</organism>
<dbReference type="Proteomes" id="UP000814033">
    <property type="component" value="Unassembled WGS sequence"/>
</dbReference>
<evidence type="ECO:0000313" key="1">
    <source>
        <dbReference type="EMBL" id="KAI0041400.1"/>
    </source>
</evidence>
<evidence type="ECO:0000313" key="2">
    <source>
        <dbReference type="Proteomes" id="UP000814033"/>
    </source>
</evidence>
<comment type="caution">
    <text evidence="1">The sequence shown here is derived from an EMBL/GenBank/DDBJ whole genome shotgun (WGS) entry which is preliminary data.</text>
</comment>
<keyword evidence="2" id="KW-1185">Reference proteome</keyword>